<accession>A0A023AVA3</accession>
<evidence type="ECO:0000313" key="2">
    <source>
        <dbReference type="Proteomes" id="UP000019763"/>
    </source>
</evidence>
<feature type="non-terminal residue" evidence="1">
    <location>
        <position position="111"/>
    </location>
</feature>
<sequence>MAPRCPRLDLIGEQPHLNDFRTRVLKLQKYVSYDHVFAAYRNDEETGWFMKTKPLKNPQRTELEKALSLQHILQNNDATKRRQKLKPKDYDHLANAVSRALPIPDVLAKKN</sequence>
<gene>
    <name evidence="1" type="ORF">GNI_235080</name>
</gene>
<dbReference type="AlphaFoldDB" id="A0A023AVA3"/>
<dbReference type="RefSeq" id="XP_011134729.1">
    <property type="nucleotide sequence ID" value="XM_011136427.1"/>
</dbReference>
<keyword evidence="2" id="KW-1185">Reference proteome</keyword>
<dbReference type="VEuPathDB" id="CryptoDB:GNI_235080"/>
<reference evidence="1" key="1">
    <citation type="submission" date="2013-12" db="EMBL/GenBank/DDBJ databases">
        <authorList>
            <person name="Omoto C.K."/>
            <person name="Sibley D."/>
            <person name="Venepally P."/>
            <person name="Hadjithomas M."/>
            <person name="Karamycheva S."/>
            <person name="Brunk B."/>
            <person name="Roos D."/>
            <person name="Caler E."/>
            <person name="Lorenzi H."/>
        </authorList>
    </citation>
    <scope>NUCLEOTIDE SEQUENCE</scope>
</reference>
<name>A0A023AVA3_GRENI</name>
<organism evidence="1 2">
    <name type="scientific">Gregarina niphandrodes</name>
    <name type="common">Septate eugregarine</name>
    <dbReference type="NCBI Taxonomy" id="110365"/>
    <lineage>
        <taxon>Eukaryota</taxon>
        <taxon>Sar</taxon>
        <taxon>Alveolata</taxon>
        <taxon>Apicomplexa</taxon>
        <taxon>Conoidasida</taxon>
        <taxon>Gregarinasina</taxon>
        <taxon>Eugregarinorida</taxon>
        <taxon>Gregarinidae</taxon>
        <taxon>Gregarina</taxon>
    </lineage>
</organism>
<dbReference type="EMBL" id="AFNH02001884">
    <property type="protein sequence ID" value="EZG42714.1"/>
    <property type="molecule type" value="Genomic_DNA"/>
</dbReference>
<dbReference type="Proteomes" id="UP000019763">
    <property type="component" value="Unassembled WGS sequence"/>
</dbReference>
<dbReference type="GeneID" id="22916790"/>
<comment type="caution">
    <text evidence="1">The sequence shown here is derived from an EMBL/GenBank/DDBJ whole genome shotgun (WGS) entry which is preliminary data.</text>
</comment>
<protein>
    <submittedName>
        <fullName evidence="1">Uncharacterized protein</fullName>
    </submittedName>
</protein>
<evidence type="ECO:0000313" key="1">
    <source>
        <dbReference type="EMBL" id="EZG42714.1"/>
    </source>
</evidence>
<proteinExistence type="predicted"/>